<evidence type="ECO:0000313" key="1">
    <source>
        <dbReference type="EMBL" id="MEQ2192316.1"/>
    </source>
</evidence>
<dbReference type="Proteomes" id="UP001434883">
    <property type="component" value="Unassembled WGS sequence"/>
</dbReference>
<organism evidence="1 2">
    <name type="scientific">Xenoophorus captivus</name>
    <dbReference type="NCBI Taxonomy" id="1517983"/>
    <lineage>
        <taxon>Eukaryota</taxon>
        <taxon>Metazoa</taxon>
        <taxon>Chordata</taxon>
        <taxon>Craniata</taxon>
        <taxon>Vertebrata</taxon>
        <taxon>Euteleostomi</taxon>
        <taxon>Actinopterygii</taxon>
        <taxon>Neopterygii</taxon>
        <taxon>Teleostei</taxon>
        <taxon>Neoteleostei</taxon>
        <taxon>Acanthomorphata</taxon>
        <taxon>Ovalentaria</taxon>
        <taxon>Atherinomorphae</taxon>
        <taxon>Cyprinodontiformes</taxon>
        <taxon>Goodeidae</taxon>
        <taxon>Xenoophorus</taxon>
    </lineage>
</organism>
<dbReference type="EMBL" id="JAHRIN010002206">
    <property type="protein sequence ID" value="MEQ2192316.1"/>
    <property type="molecule type" value="Genomic_DNA"/>
</dbReference>
<comment type="caution">
    <text evidence="1">The sequence shown here is derived from an EMBL/GenBank/DDBJ whole genome shotgun (WGS) entry which is preliminary data.</text>
</comment>
<keyword evidence="2" id="KW-1185">Reference proteome</keyword>
<evidence type="ECO:0000313" key="2">
    <source>
        <dbReference type="Proteomes" id="UP001434883"/>
    </source>
</evidence>
<proteinExistence type="predicted"/>
<gene>
    <name evidence="1" type="ORF">XENOCAPTIV_009950</name>
</gene>
<reference evidence="1 2" key="1">
    <citation type="submission" date="2021-06" db="EMBL/GenBank/DDBJ databases">
        <authorList>
            <person name="Palmer J.M."/>
        </authorList>
    </citation>
    <scope>NUCLEOTIDE SEQUENCE [LARGE SCALE GENOMIC DNA]</scope>
    <source>
        <strain evidence="1 2">XC_2019</strain>
        <tissue evidence="1">Muscle</tissue>
    </source>
</reference>
<name>A0ABV0Q942_9TELE</name>
<protein>
    <submittedName>
        <fullName evidence="1">Uncharacterized protein</fullName>
    </submittedName>
</protein>
<sequence>MEIILVARIYLAKKEPTIISLIADEVENSTCWRWIQPEGERRDEADGETSSEVLNPSLFEELGRKRQFVTQSVFCYRVFTQISMRSCSLSAMLGYRFYRTWLSSSVLY</sequence>
<accession>A0ABV0Q942</accession>